<reference evidence="4 5" key="1">
    <citation type="journal article" date="2019" name="Nat. Med.">
        <title>A library of human gut bacterial isolates paired with longitudinal multiomics data enables mechanistic microbiome research.</title>
        <authorList>
            <person name="Poyet M."/>
            <person name="Groussin M."/>
            <person name="Gibbons S.M."/>
            <person name="Avila-Pacheco J."/>
            <person name="Jiang X."/>
            <person name="Kearney S.M."/>
            <person name="Perrotta A.R."/>
            <person name="Berdy B."/>
            <person name="Zhao S."/>
            <person name="Lieberman T.D."/>
            <person name="Swanson P.K."/>
            <person name="Smith M."/>
            <person name="Roesemann S."/>
            <person name="Alexander J.E."/>
            <person name="Rich S.A."/>
            <person name="Livny J."/>
            <person name="Vlamakis H."/>
            <person name="Clish C."/>
            <person name="Bullock K."/>
            <person name="Deik A."/>
            <person name="Scott J."/>
            <person name="Pierce K.A."/>
            <person name="Xavier R.J."/>
            <person name="Alm E.J."/>
        </authorList>
    </citation>
    <scope>NUCLEOTIDE SEQUENCE [LARGE SCALE GENOMIC DNA]</scope>
    <source>
        <strain evidence="4 5">BIOML-A6</strain>
    </source>
</reference>
<dbReference type="Pfam" id="PF00589">
    <property type="entry name" value="Phage_integrase"/>
    <property type="match status" value="1"/>
</dbReference>
<dbReference type="PROSITE" id="PS51898">
    <property type="entry name" value="TYR_RECOMBINASE"/>
    <property type="match status" value="1"/>
</dbReference>
<keyword evidence="2" id="KW-1133">Transmembrane helix</keyword>
<keyword evidence="2" id="KW-0472">Membrane</keyword>
<keyword evidence="1" id="KW-0233">DNA recombination</keyword>
<dbReference type="InterPro" id="IPR050090">
    <property type="entry name" value="Tyrosine_recombinase_XerCD"/>
</dbReference>
<dbReference type="PANTHER" id="PTHR30349">
    <property type="entry name" value="PHAGE INTEGRASE-RELATED"/>
    <property type="match status" value="1"/>
</dbReference>
<name>A0A108TDN5_9BACE</name>
<accession>A0A108TDN5</accession>
<evidence type="ECO:0000259" key="3">
    <source>
        <dbReference type="PROSITE" id="PS51898"/>
    </source>
</evidence>
<dbReference type="InterPro" id="IPR002104">
    <property type="entry name" value="Integrase_catalytic"/>
</dbReference>
<dbReference type="Gene3D" id="1.10.443.10">
    <property type="entry name" value="Intergrase catalytic core"/>
    <property type="match status" value="1"/>
</dbReference>
<dbReference type="EMBL" id="VVYV01000001">
    <property type="protein sequence ID" value="KAA5423793.1"/>
    <property type="molecule type" value="Genomic_DNA"/>
</dbReference>
<evidence type="ECO:0000256" key="1">
    <source>
        <dbReference type="ARBA" id="ARBA00023172"/>
    </source>
</evidence>
<gene>
    <name evidence="4" type="ORF">F2Y81_01210</name>
</gene>
<comment type="caution">
    <text evidence="4">The sequence shown here is derived from an EMBL/GenBank/DDBJ whole genome shotgun (WGS) entry which is preliminary data.</text>
</comment>
<dbReference type="AlphaFoldDB" id="A0A108TDN5"/>
<sequence>MSLKNSYTTSDCLQWDSATNLVRKLYRDKNYRISLLVGCGIFFGLRISDLLQLTWEMLLNKDAKFTITEKKTSKRREVRINKEFQKHIKDCYTALDIQNLNEFCFLSGKGKNKVYSIQWINIVLKELKSKYNLRIEHFSTHSLRKTFGRKVFESSENAELALVKLMELFNHSSVTITKRYLGLRQEELLNTYDCLSF</sequence>
<dbReference type="Proteomes" id="UP000448877">
    <property type="component" value="Unassembled WGS sequence"/>
</dbReference>
<protein>
    <submittedName>
        <fullName evidence="4">Tyrosine-type recombinase/integrase</fullName>
    </submittedName>
</protein>
<dbReference type="GO" id="GO:0015074">
    <property type="term" value="P:DNA integration"/>
    <property type="evidence" value="ECO:0007669"/>
    <property type="project" value="InterPro"/>
</dbReference>
<dbReference type="InterPro" id="IPR011010">
    <property type="entry name" value="DNA_brk_join_enz"/>
</dbReference>
<feature type="domain" description="Tyr recombinase" evidence="3">
    <location>
        <begin position="3"/>
        <end position="193"/>
    </location>
</feature>
<dbReference type="PANTHER" id="PTHR30349:SF82">
    <property type="entry name" value="INTEGRASE_RECOMBINASE YOEC-RELATED"/>
    <property type="match status" value="1"/>
</dbReference>
<keyword evidence="2" id="KW-0812">Transmembrane</keyword>
<dbReference type="SUPFAM" id="SSF56349">
    <property type="entry name" value="DNA breaking-rejoining enzymes"/>
    <property type="match status" value="1"/>
</dbReference>
<evidence type="ECO:0000256" key="2">
    <source>
        <dbReference type="SAM" id="Phobius"/>
    </source>
</evidence>
<organism evidence="4 5">
    <name type="scientific">Bacteroides cellulosilyticus</name>
    <dbReference type="NCBI Taxonomy" id="246787"/>
    <lineage>
        <taxon>Bacteria</taxon>
        <taxon>Pseudomonadati</taxon>
        <taxon>Bacteroidota</taxon>
        <taxon>Bacteroidia</taxon>
        <taxon>Bacteroidales</taxon>
        <taxon>Bacteroidaceae</taxon>
        <taxon>Bacteroides</taxon>
    </lineage>
</organism>
<proteinExistence type="predicted"/>
<dbReference type="InterPro" id="IPR013762">
    <property type="entry name" value="Integrase-like_cat_sf"/>
</dbReference>
<evidence type="ECO:0000313" key="4">
    <source>
        <dbReference type="EMBL" id="KAA5423793.1"/>
    </source>
</evidence>
<dbReference type="RefSeq" id="WP_007215402.1">
    <property type="nucleotide sequence ID" value="NZ_CABMLT010000008.1"/>
</dbReference>
<dbReference type="GO" id="GO:0003677">
    <property type="term" value="F:DNA binding"/>
    <property type="evidence" value="ECO:0007669"/>
    <property type="project" value="InterPro"/>
</dbReference>
<feature type="transmembrane region" description="Helical" evidence="2">
    <location>
        <begin position="33"/>
        <end position="55"/>
    </location>
</feature>
<evidence type="ECO:0000313" key="5">
    <source>
        <dbReference type="Proteomes" id="UP000448877"/>
    </source>
</evidence>
<dbReference type="GO" id="GO:0006310">
    <property type="term" value="P:DNA recombination"/>
    <property type="evidence" value="ECO:0007669"/>
    <property type="project" value="UniProtKB-KW"/>
</dbReference>